<evidence type="ECO:0000259" key="2">
    <source>
        <dbReference type="Pfam" id="PF24906"/>
    </source>
</evidence>
<feature type="compositionally biased region" description="Low complexity" evidence="1">
    <location>
        <begin position="384"/>
        <end position="396"/>
    </location>
</feature>
<dbReference type="Proteomes" id="UP000198211">
    <property type="component" value="Unassembled WGS sequence"/>
</dbReference>
<evidence type="ECO:0000313" key="4">
    <source>
        <dbReference type="Proteomes" id="UP000198211"/>
    </source>
</evidence>
<dbReference type="STRING" id="4795.A0A225W3L7"/>
<sequence>MGNYDRDAHLRMHLRLRITGQQVPTTSTGTATTQLPHRMKTSTNGNRSNTAPSLHHFLDSSNNNSNFTDSVPVSAQSSGKRPRSSYSNFMPPFGFPSPPSFETEHPLPDFNTNWGFASRSVSRSNGSTASASSCNSHSAITSSTLSGIGSGLPPPNGASMFSGVDSYLPDYDSTLYSFWNSPSGGYETENDATQSQHQEVQPPLYMTSDDELKMDYPQLSEFNQDLDSYLNDTMESGGPSPTTPLGPSTAPSMMKMEHLVAMDRKHLATGNRELQLERFLAPVTATAEYLVKRSRDVPGLDTVGRVAKRPRGPYDDAYAVEPVVSATTGSTPSASSFRSVSKNPTIEPKRAVMPSLESYHGGPSVLKPTYSVSKAASTRKTIGKSTATASDAANAKAGKRPRSRQCAYPGCQNRARSHQKCKKHGGAHQCVFEGCTKNSQSRGLCIAHGGGSRCKREGCVRAAQSKGLCKSHGGGEYCAVEGCNKKAHLKHLCRTHGGGVRCKLEKCSKWAQRKGWCMAHAKEFAAM</sequence>
<dbReference type="OrthoDB" id="58342at2759"/>
<comment type="caution">
    <text evidence="3">The sequence shown here is derived from an EMBL/GenBank/DDBJ whole genome shotgun (WGS) entry which is preliminary data.</text>
</comment>
<evidence type="ECO:0000256" key="1">
    <source>
        <dbReference type="SAM" id="MobiDB-lite"/>
    </source>
</evidence>
<feature type="region of interest" description="Disordered" evidence="1">
    <location>
        <begin position="23"/>
        <end position="86"/>
    </location>
</feature>
<feature type="domain" description="WRKY19-like zinc finger" evidence="2">
    <location>
        <begin position="429"/>
        <end position="450"/>
    </location>
</feature>
<dbReference type="AlphaFoldDB" id="A0A225W3L7"/>
<feature type="region of interest" description="Disordered" evidence="1">
    <location>
        <begin position="377"/>
        <end position="403"/>
    </location>
</feature>
<dbReference type="EMBL" id="NBNE01001925">
    <property type="protein sequence ID" value="OWZ12152.1"/>
    <property type="molecule type" value="Genomic_DNA"/>
</dbReference>
<dbReference type="Pfam" id="PF24906">
    <property type="entry name" value="Zf_WRKY19"/>
    <property type="match status" value="2"/>
</dbReference>
<proteinExistence type="predicted"/>
<reference evidence="4" key="1">
    <citation type="submission" date="2017-03" db="EMBL/GenBank/DDBJ databases">
        <title>Phytopthora megakarya and P. palmivora, two closely related causual agents of cacao black pod achieved similar genome size and gene model numbers by different mechanisms.</title>
        <authorList>
            <person name="Ali S."/>
            <person name="Shao J."/>
            <person name="Larry D.J."/>
            <person name="Kronmiller B."/>
            <person name="Shen D."/>
            <person name="Strem M.D."/>
            <person name="Melnick R.L."/>
            <person name="Guiltinan M.J."/>
            <person name="Tyler B.M."/>
            <person name="Meinhardt L.W."/>
            <person name="Bailey B.A."/>
        </authorList>
    </citation>
    <scope>NUCLEOTIDE SEQUENCE [LARGE SCALE GENOMIC DNA]</scope>
    <source>
        <strain evidence="4">zdho120</strain>
    </source>
</reference>
<protein>
    <recommendedName>
        <fullName evidence="2">WRKY19-like zinc finger domain-containing protein</fullName>
    </recommendedName>
</protein>
<gene>
    <name evidence="3" type="ORF">PHMEG_00014726</name>
</gene>
<organism evidence="3 4">
    <name type="scientific">Phytophthora megakarya</name>
    <dbReference type="NCBI Taxonomy" id="4795"/>
    <lineage>
        <taxon>Eukaryota</taxon>
        <taxon>Sar</taxon>
        <taxon>Stramenopiles</taxon>
        <taxon>Oomycota</taxon>
        <taxon>Peronosporomycetes</taxon>
        <taxon>Peronosporales</taxon>
        <taxon>Peronosporaceae</taxon>
        <taxon>Phytophthora</taxon>
    </lineage>
</organism>
<feature type="compositionally biased region" description="Low complexity" evidence="1">
    <location>
        <begin position="53"/>
        <end position="70"/>
    </location>
</feature>
<dbReference type="InterPro" id="IPR056866">
    <property type="entry name" value="Znf_WRKY19"/>
</dbReference>
<dbReference type="PANTHER" id="PTHR31827">
    <property type="entry name" value="EMB|CAB89363.1"/>
    <property type="match status" value="1"/>
</dbReference>
<name>A0A225W3L7_9STRA</name>
<keyword evidence="4" id="KW-1185">Reference proteome</keyword>
<evidence type="ECO:0000313" key="3">
    <source>
        <dbReference type="EMBL" id="OWZ12152.1"/>
    </source>
</evidence>
<feature type="compositionally biased region" description="Polar residues" evidence="1">
    <location>
        <begin position="23"/>
        <end position="52"/>
    </location>
</feature>
<feature type="domain" description="WRKY19-like zinc finger" evidence="2">
    <location>
        <begin position="451"/>
        <end position="474"/>
    </location>
</feature>
<dbReference type="PANTHER" id="PTHR31827:SF1">
    <property type="entry name" value="EMB|CAB89363.1"/>
    <property type="match status" value="1"/>
</dbReference>
<accession>A0A225W3L7</accession>